<dbReference type="InterPro" id="IPR012902">
    <property type="entry name" value="N_methyl_site"/>
</dbReference>
<dbReference type="Pfam" id="PF07963">
    <property type="entry name" value="N_methyl"/>
    <property type="match status" value="1"/>
</dbReference>
<dbReference type="SUPFAM" id="SSF54523">
    <property type="entry name" value="Pili subunits"/>
    <property type="match status" value="1"/>
</dbReference>
<dbReference type="NCBIfam" id="TIGR02532">
    <property type="entry name" value="IV_pilin_GFxxxE"/>
    <property type="match status" value="1"/>
</dbReference>
<keyword evidence="1" id="KW-0812">Transmembrane</keyword>
<dbReference type="EMBL" id="SGJB01000002">
    <property type="protein sequence ID" value="TQQ85549.1"/>
    <property type="molecule type" value="Genomic_DNA"/>
</dbReference>
<sequence length="138" mass="15033">MIKESSTKYNSPGKKSVIPGKKRKGFTLVEMIIVVTILGILASVALVKYGKAEMTAKKNVDYTNASNIATAAIIASIDGKEMDGMTVESLKEDGYLNSVPKPQSVDGKFEITVDSEKRGVTIKVNEQIFYPKDNEAQE</sequence>
<dbReference type="OrthoDB" id="1751751at2"/>
<evidence type="ECO:0000313" key="3">
    <source>
        <dbReference type="Proteomes" id="UP000317863"/>
    </source>
</evidence>
<keyword evidence="1" id="KW-1133">Transmembrane helix</keyword>
<evidence type="ECO:0000313" key="2">
    <source>
        <dbReference type="EMBL" id="TQQ85549.1"/>
    </source>
</evidence>
<dbReference type="AlphaFoldDB" id="A0A544QXR2"/>
<name>A0A544QXR2_9FIRM</name>
<dbReference type="PROSITE" id="PS00409">
    <property type="entry name" value="PROKAR_NTER_METHYL"/>
    <property type="match status" value="1"/>
</dbReference>
<keyword evidence="3" id="KW-1185">Reference proteome</keyword>
<evidence type="ECO:0000256" key="1">
    <source>
        <dbReference type="SAM" id="Phobius"/>
    </source>
</evidence>
<dbReference type="Gene3D" id="3.30.700.10">
    <property type="entry name" value="Glycoprotein, Type 4 Pilin"/>
    <property type="match status" value="1"/>
</dbReference>
<reference evidence="2 3" key="1">
    <citation type="submission" date="2019-02" db="EMBL/GenBank/DDBJ databases">
        <title>Peptostreptococcaceae bacterium ZHW00191 nov., a new bacterium isolated from the human gut.</title>
        <authorList>
            <person name="Zhou H.-W."/>
            <person name="Chen X.-J."/>
        </authorList>
    </citation>
    <scope>NUCLEOTIDE SEQUENCE [LARGE SCALE GENOMIC DNA]</scope>
    <source>
        <strain evidence="2 3">ZHW00191</strain>
    </source>
</reference>
<dbReference type="InterPro" id="IPR045584">
    <property type="entry name" value="Pilin-like"/>
</dbReference>
<protein>
    <submittedName>
        <fullName evidence="2">Type II secretion system protein</fullName>
    </submittedName>
</protein>
<proteinExistence type="predicted"/>
<dbReference type="Proteomes" id="UP000317863">
    <property type="component" value="Unassembled WGS sequence"/>
</dbReference>
<comment type="caution">
    <text evidence="2">The sequence shown here is derived from an EMBL/GenBank/DDBJ whole genome shotgun (WGS) entry which is preliminary data.</text>
</comment>
<gene>
    <name evidence="2" type="ORF">EXD82_01570</name>
</gene>
<keyword evidence="1" id="KW-0472">Membrane</keyword>
<organism evidence="2 3">
    <name type="scientific">Peptacetobacter hominis</name>
    <dbReference type="NCBI Taxonomy" id="2743610"/>
    <lineage>
        <taxon>Bacteria</taxon>
        <taxon>Bacillati</taxon>
        <taxon>Bacillota</taxon>
        <taxon>Clostridia</taxon>
        <taxon>Peptostreptococcales</taxon>
        <taxon>Peptostreptococcaceae</taxon>
        <taxon>Peptacetobacter</taxon>
    </lineage>
</organism>
<feature type="transmembrane region" description="Helical" evidence="1">
    <location>
        <begin position="25"/>
        <end position="47"/>
    </location>
</feature>
<accession>A0A544QXR2</accession>